<keyword evidence="3" id="KW-1185">Reference proteome</keyword>
<evidence type="ECO:0000256" key="1">
    <source>
        <dbReference type="SAM" id="MobiDB-lite"/>
    </source>
</evidence>
<name>A0ABT5ENW8_9BACT</name>
<evidence type="ECO:0000313" key="2">
    <source>
        <dbReference type="EMBL" id="MDC0743524.1"/>
    </source>
</evidence>
<feature type="region of interest" description="Disordered" evidence="1">
    <location>
        <begin position="116"/>
        <end position="161"/>
    </location>
</feature>
<organism evidence="2 3">
    <name type="scientific">Polyangium mundeleinium</name>
    <dbReference type="NCBI Taxonomy" id="2995306"/>
    <lineage>
        <taxon>Bacteria</taxon>
        <taxon>Pseudomonadati</taxon>
        <taxon>Myxococcota</taxon>
        <taxon>Polyangia</taxon>
        <taxon>Polyangiales</taxon>
        <taxon>Polyangiaceae</taxon>
        <taxon>Polyangium</taxon>
    </lineage>
</organism>
<dbReference type="Proteomes" id="UP001221411">
    <property type="component" value="Unassembled WGS sequence"/>
</dbReference>
<reference evidence="2 3" key="1">
    <citation type="submission" date="2022-11" db="EMBL/GenBank/DDBJ databases">
        <title>Minimal conservation of predation-associated metabolite biosynthetic gene clusters underscores biosynthetic potential of Myxococcota including descriptions for ten novel species: Archangium lansinium sp. nov., Myxococcus landrumus sp. nov., Nannocystis bai.</title>
        <authorList>
            <person name="Ahearne A."/>
            <person name="Stevens C."/>
            <person name="Dowd S."/>
        </authorList>
    </citation>
    <scope>NUCLEOTIDE SEQUENCE [LARGE SCALE GENOMIC DNA]</scope>
    <source>
        <strain evidence="2 3">RJM3</strain>
    </source>
</reference>
<proteinExistence type="predicted"/>
<comment type="caution">
    <text evidence="2">The sequence shown here is derived from an EMBL/GenBank/DDBJ whole genome shotgun (WGS) entry which is preliminary data.</text>
</comment>
<feature type="compositionally biased region" description="Low complexity" evidence="1">
    <location>
        <begin position="132"/>
        <end position="161"/>
    </location>
</feature>
<dbReference type="Gene3D" id="1.10.10.10">
    <property type="entry name" value="Winged helix-like DNA-binding domain superfamily/Winged helix DNA-binding domain"/>
    <property type="match status" value="1"/>
</dbReference>
<evidence type="ECO:0000313" key="3">
    <source>
        <dbReference type="Proteomes" id="UP001221411"/>
    </source>
</evidence>
<protein>
    <submittedName>
        <fullName evidence="2">DUF433 domain-containing protein</fullName>
    </submittedName>
</protein>
<dbReference type="PANTHER" id="PTHR34849">
    <property type="entry name" value="SSL5025 PROTEIN"/>
    <property type="match status" value="1"/>
</dbReference>
<sequence length="161" mass="17261">MADASLPRVRVPHPHVRCDARILAGSPHVEGSRVPVRRLWVWHRGGASVETLLRRYPNLGPARILDALSFAYDNQDLIDADLAREQALFEKQGGPTVGARPLSQLPLPFDEAAPDSAAARAAFRQPMLPGMSPALAPTTPAPAVSAPTKSAAPTTKPARKR</sequence>
<dbReference type="SUPFAM" id="SSF46689">
    <property type="entry name" value="Homeodomain-like"/>
    <property type="match status" value="1"/>
</dbReference>
<gene>
    <name evidence="2" type="ORF">POL67_19515</name>
</gene>
<accession>A0ABT5ENW8</accession>
<dbReference type="InterPro" id="IPR007367">
    <property type="entry name" value="DUF433"/>
</dbReference>
<dbReference type="PANTHER" id="PTHR34849:SF1">
    <property type="entry name" value="SLR0770 PROTEIN"/>
    <property type="match status" value="1"/>
</dbReference>
<dbReference type="EMBL" id="JAQNDO010000001">
    <property type="protein sequence ID" value="MDC0743524.1"/>
    <property type="molecule type" value="Genomic_DNA"/>
</dbReference>
<dbReference type="Pfam" id="PF04255">
    <property type="entry name" value="DUF433"/>
    <property type="match status" value="1"/>
</dbReference>
<dbReference type="InterPro" id="IPR036388">
    <property type="entry name" value="WH-like_DNA-bd_sf"/>
</dbReference>
<dbReference type="InterPro" id="IPR009057">
    <property type="entry name" value="Homeodomain-like_sf"/>
</dbReference>